<feature type="region of interest" description="Disordered" evidence="5">
    <location>
        <begin position="1447"/>
        <end position="1467"/>
    </location>
</feature>
<feature type="compositionally biased region" description="Low complexity" evidence="5">
    <location>
        <begin position="1304"/>
        <end position="1323"/>
    </location>
</feature>
<dbReference type="SUPFAM" id="SSF47473">
    <property type="entry name" value="EF-hand"/>
    <property type="match status" value="4"/>
</dbReference>
<accession>A0AAV2Z2Q5</accession>
<sequence>MRGAASAVEAVMASSSGNNGGKRVTIATHDGPSGASHAEGAVHAHGHGEDDFLMNLTLDGVKEGPYMLCKHSDDLLGHHARQVFREKAASMRGENSIYYYLKDLMKKYGAQPHPQRKPKGLGPDQLVLEAHEFRKLIASDPAFECAISTEQVDALFHRIVQDHEDVIRHQDFVEFCLLDCNQLRVLLFKYRKHLRRLHLTDNEIVDTFKRLAGNGRLEIAPELFQASIARELDVVLTTGELSFLLSLMDYDRDGLVKVVDFEMFVKEDRLSEDLVHPVREYGVVDLKISCNEADEVNLKREGYVQLTPKLHDDSGRMFLWFRTAHKEEGKPAIANIRYAPSSRDTDLVTKGFTCLQQDLNRNGVFGKHKFIWVSYVQSTIASTSEIIDLSLTRGELSDKTDAKLWLPLHRGFKLVPGNLNEKNAKIGVFLWLRRRRLTQSHDLVEPHIDITIESPRARAQAASHVDALENHVRKTLRRKCPVDQDGALNFGRLFDEFDVKKTRAVARQAVFVGIEAFGIKIGKKDFALLWNRISPSGKTVIDVELFSQFLELTDLEIDEMVTVLQRSMTTQGQQHNPNYRLIFQSYNLLGDGRLSRSDFQRLFATNQMNFTNAELGKVLQRFDVNGDGVVDYADFLRYVTGVCDASARTAARVADAADELRAWAIEKQNRKLAKDGNIDSSVAWKALRPKRGIVDTQMIDLVLRQRKVRLDAPKLQQLKVLVAPATNGEINQVAFHAFVNHLPKKTASMVYDMKKVVGRGPATPAAPDTVFDRLNVEGNGKLTLVTFARELNALALERSVGILDLKDLVYLVQWTGAPCGGDGTVLIDRFLACIRDNRERRNMKSEFVTHYDSPRFLEGVRLLRDELKRCAKTPDGKYNYQIPFRLFDKDNSGQIVLSEFENAIRELGVDKYLTNQEIKSLMRRFDPNASGGIDYDEFLRFNLADAATKHRPAVAAHDSNVRSLLQSIAIAERLTISSAPSFCTSLRRMFDILDKDYTGAVPTPRFVQTLTDMGIVLDEDDVRVLTSAFGHDGKRDTVRYAWFCESLLAVCQQDQHHANGAPPAAEVIDILRTLFQEYAAVRRKSHTQDHFDWHAAFGVRRDDPHAHAIFLTNEELKQLLWAAGIRHPFLREELDAVLACFQTSSTDSDHNSHDKPQGPRGFEVDKFALFMEKGPSVLFSSHAGALDVYITRLQDDLKLYMSTGKDAEERLFRLFAEFDEDGNGNISHEEFLQVLQHAGFRNFLSADDEKLLLNFFDADGDGCIAYSEFLAFAKHADHQLNNSVVTDPVAAAHASGAPSPPHSPAKSAESAPPSPSRSQASSPGKTNGKSSAPAPHQMAVWHVWRLQSKLKPAFPFDKYFRKYQATSNELAVKPRTFEKILDKFLTKATEQHVSYDMRELDVDVLIKKYTSSVWKGKEKDKASDGLVQCTAFLKDLEMAPRMVIPDSHHQHDIDLSSSDDELSWSSDEDRKVPTEKAVALALQSAIKKGHKAKAEWTALRARVKQLVTELDAKHRDRVGEDKVYKLLTKLSLRLRKTDVTDLLTLLTVERGYSAKKLLQLVDKQLAELIGPEKDEKDEKAKAQQPKALSTSLLDKIFACFVSAAQRNVSGRKLLEKCDVERTGSVSLLELQTVLRLMGCILAESEVNELKAVLGQEKSAQVKYSQLLQQLQRQQQQVHVQQQQPASAMPMHIKPAPIDQSFKQRPPPLFSPTRQPEHTAAVAPVAALLSPPQSAPARPHLSMEKSKRADRLLRSFFADLLDTRSVTTMALAQAFTPYDTKGSGFVSVDAFHSVLRKFDIWLDRELMATVMARFGALSSERIDHVEFCTVVCGGTRSNDHDGNLSARSNASSAASKSARQRSITSDTKQDMAVAPAASSARRDQSNELDISLTGCLNRAFAQPPSQRLNLPVLDLSARQDETRPVRTASLISPSSTSVPPVTGAGSSLWTCSVCFHTQTKATSHCEICATQDPSTMEFQQLVQCNICAFRNRANAGRCELCAMPLGSGAATTAAATDRHNSMTKNVDNTTESNTMVQTVPYDEGWIK</sequence>
<dbReference type="InterPro" id="IPR011992">
    <property type="entry name" value="EF-hand-dom_pair"/>
</dbReference>
<dbReference type="SMART" id="SM00054">
    <property type="entry name" value="EFh"/>
    <property type="match status" value="9"/>
</dbReference>
<dbReference type="PANTHER" id="PTHR34524">
    <property type="entry name" value="CALCYPHOSIN"/>
    <property type="match status" value="1"/>
</dbReference>
<dbReference type="Gene3D" id="1.10.238.10">
    <property type="entry name" value="EF-hand"/>
    <property type="match status" value="7"/>
</dbReference>
<dbReference type="EMBL" id="DAKRPA010000066">
    <property type="protein sequence ID" value="DBA00324.1"/>
    <property type="molecule type" value="Genomic_DNA"/>
</dbReference>
<dbReference type="InterPro" id="IPR002048">
    <property type="entry name" value="EF_hand_dom"/>
</dbReference>
<name>A0AAV2Z2Q5_9STRA</name>
<reference evidence="7" key="2">
    <citation type="journal article" date="2023" name="Microbiol Resour">
        <title>Decontamination and Annotation of the Draft Genome Sequence of the Oomycete Lagenidium giganteum ARSEF 373.</title>
        <authorList>
            <person name="Morgan W.R."/>
            <person name="Tartar A."/>
        </authorList>
    </citation>
    <scope>NUCLEOTIDE SEQUENCE</scope>
    <source>
        <strain evidence="7">ARSEF 373</strain>
    </source>
</reference>
<feature type="domain" description="EF-hand" evidence="6">
    <location>
        <begin position="1206"/>
        <end position="1241"/>
    </location>
</feature>
<feature type="domain" description="EF-hand" evidence="6">
    <location>
        <begin position="913"/>
        <end position="948"/>
    </location>
</feature>
<evidence type="ECO:0000256" key="2">
    <source>
        <dbReference type="ARBA" id="ARBA00022737"/>
    </source>
</evidence>
<dbReference type="GO" id="GO:0005509">
    <property type="term" value="F:calcium ion binding"/>
    <property type="evidence" value="ECO:0007669"/>
    <property type="project" value="InterPro"/>
</dbReference>
<dbReference type="CDD" id="cd00051">
    <property type="entry name" value="EFh"/>
    <property type="match status" value="3"/>
</dbReference>
<dbReference type="InterPro" id="IPR018247">
    <property type="entry name" value="EF_Hand_1_Ca_BS"/>
</dbReference>
<comment type="caution">
    <text evidence="7">The sequence shown here is derived from an EMBL/GenBank/DDBJ whole genome shotgun (WGS) entry which is preliminary data.</text>
</comment>
<evidence type="ECO:0000256" key="4">
    <source>
        <dbReference type="SAM" id="Coils"/>
    </source>
</evidence>
<evidence type="ECO:0000313" key="8">
    <source>
        <dbReference type="Proteomes" id="UP001146120"/>
    </source>
</evidence>
<feature type="region of interest" description="Disordered" evidence="5">
    <location>
        <begin position="1838"/>
        <end position="1884"/>
    </location>
</feature>
<feature type="domain" description="EF-hand" evidence="6">
    <location>
        <begin position="884"/>
        <end position="910"/>
    </location>
</feature>
<organism evidence="7 8">
    <name type="scientific">Lagenidium giganteum</name>
    <dbReference type="NCBI Taxonomy" id="4803"/>
    <lineage>
        <taxon>Eukaryota</taxon>
        <taxon>Sar</taxon>
        <taxon>Stramenopiles</taxon>
        <taxon>Oomycota</taxon>
        <taxon>Peronosporomycetes</taxon>
        <taxon>Pythiales</taxon>
        <taxon>Pythiaceae</taxon>
    </lineage>
</organism>
<keyword evidence="2" id="KW-0677">Repeat</keyword>
<keyword evidence="3" id="KW-0106">Calcium</keyword>
<evidence type="ECO:0000313" key="7">
    <source>
        <dbReference type="EMBL" id="DBA00324.1"/>
    </source>
</evidence>
<feature type="region of interest" description="Disordered" evidence="5">
    <location>
        <begin position="1291"/>
        <end position="1334"/>
    </location>
</feature>
<keyword evidence="4" id="KW-0175">Coiled coil</keyword>
<dbReference type="Proteomes" id="UP001146120">
    <property type="component" value="Unassembled WGS sequence"/>
</dbReference>
<reference evidence="7" key="1">
    <citation type="submission" date="2022-11" db="EMBL/GenBank/DDBJ databases">
        <authorList>
            <person name="Morgan W.R."/>
            <person name="Tartar A."/>
        </authorList>
    </citation>
    <scope>NUCLEOTIDE SEQUENCE</scope>
    <source>
        <strain evidence="7">ARSEF 373</strain>
    </source>
</reference>
<keyword evidence="8" id="KW-1185">Reference proteome</keyword>
<protein>
    <recommendedName>
        <fullName evidence="6">EF-hand domain-containing protein</fullName>
    </recommendedName>
</protein>
<feature type="compositionally biased region" description="Low complexity" evidence="5">
    <location>
        <begin position="1844"/>
        <end position="1861"/>
    </location>
</feature>
<feature type="coiled-coil region" evidence="4">
    <location>
        <begin position="1656"/>
        <end position="1683"/>
    </location>
</feature>
<evidence type="ECO:0000256" key="3">
    <source>
        <dbReference type="ARBA" id="ARBA00022837"/>
    </source>
</evidence>
<feature type="domain" description="EF-hand" evidence="6">
    <location>
        <begin position="610"/>
        <end position="645"/>
    </location>
</feature>
<dbReference type="PANTHER" id="PTHR34524:SF6">
    <property type="entry name" value="CALCYPHOSINE LIKE"/>
    <property type="match status" value="1"/>
</dbReference>
<evidence type="ECO:0000256" key="5">
    <source>
        <dbReference type="SAM" id="MobiDB-lite"/>
    </source>
</evidence>
<dbReference type="PROSITE" id="PS50222">
    <property type="entry name" value="EF_HAND_2"/>
    <property type="match status" value="5"/>
</dbReference>
<evidence type="ECO:0000256" key="1">
    <source>
        <dbReference type="ARBA" id="ARBA00022723"/>
    </source>
</evidence>
<gene>
    <name evidence="7" type="ORF">N0F65_001519</name>
</gene>
<keyword evidence="1" id="KW-0479">Metal-binding</keyword>
<dbReference type="InterPro" id="IPR051581">
    <property type="entry name" value="Ca-bind"/>
</dbReference>
<proteinExistence type="predicted"/>
<dbReference type="PROSITE" id="PS00018">
    <property type="entry name" value="EF_HAND_1"/>
    <property type="match status" value="3"/>
</dbReference>
<feature type="domain" description="EF-hand" evidence="6">
    <location>
        <begin position="1244"/>
        <end position="1279"/>
    </location>
</feature>
<dbReference type="Pfam" id="PF13499">
    <property type="entry name" value="EF-hand_7"/>
    <property type="match status" value="3"/>
</dbReference>
<evidence type="ECO:0000259" key="6">
    <source>
        <dbReference type="PROSITE" id="PS50222"/>
    </source>
</evidence>